<dbReference type="GO" id="GO:0006814">
    <property type="term" value="P:sodium ion transport"/>
    <property type="evidence" value="ECO:0007669"/>
    <property type="project" value="InterPro"/>
</dbReference>
<evidence type="ECO:0000313" key="5">
    <source>
        <dbReference type="Proteomes" id="UP000755667"/>
    </source>
</evidence>
<dbReference type="InterPro" id="IPR008703">
    <property type="entry name" value="NqrA"/>
</dbReference>
<dbReference type="GeneID" id="62640895"/>
<evidence type="ECO:0000259" key="2">
    <source>
        <dbReference type="Pfam" id="PF24836"/>
    </source>
</evidence>
<feature type="domain" description="Na(+)-translocating NADH-quinone reductase subunit A C-terminal" evidence="1">
    <location>
        <begin position="265"/>
        <end position="310"/>
    </location>
</feature>
<comment type="caution">
    <text evidence="3">The sequence shown here is derived from an EMBL/GenBank/DDBJ whole genome shotgun (WGS) entry which is preliminary data.</text>
</comment>
<dbReference type="Proteomes" id="UP000809440">
    <property type="component" value="Unassembled WGS sequence"/>
</dbReference>
<protein>
    <submittedName>
        <fullName evidence="3">Na(+)-translocating NADH-quinone reductase subunit A</fullName>
    </submittedName>
</protein>
<dbReference type="EMBL" id="JAFBXF010000004">
    <property type="protein sequence ID" value="MBM2417007.1"/>
    <property type="molecule type" value="Genomic_DNA"/>
</dbReference>
<dbReference type="Pfam" id="PF11973">
    <property type="entry name" value="NQRA_SLBB"/>
    <property type="match status" value="1"/>
</dbReference>
<gene>
    <name evidence="3" type="ORF">JQX41_08520</name>
    <name evidence="4" type="ORF">JQX48_08525</name>
</gene>
<organism evidence="3 5">
    <name type="scientific">Marivita cryptomonadis</name>
    <dbReference type="NCBI Taxonomy" id="505252"/>
    <lineage>
        <taxon>Bacteria</taxon>
        <taxon>Pseudomonadati</taxon>
        <taxon>Pseudomonadota</taxon>
        <taxon>Alphaproteobacteria</taxon>
        <taxon>Rhodobacterales</taxon>
        <taxon>Roseobacteraceae</taxon>
        <taxon>Marivita</taxon>
    </lineage>
</organism>
<dbReference type="EMBL" id="JAFBXE010000004">
    <property type="protein sequence ID" value="MBM2412339.1"/>
    <property type="molecule type" value="Genomic_DNA"/>
</dbReference>
<dbReference type="GO" id="GO:0016655">
    <property type="term" value="F:oxidoreductase activity, acting on NAD(P)H, quinone or similar compound as acceptor"/>
    <property type="evidence" value="ECO:0007669"/>
    <property type="project" value="InterPro"/>
</dbReference>
<evidence type="ECO:0000313" key="6">
    <source>
        <dbReference type="Proteomes" id="UP000809440"/>
    </source>
</evidence>
<dbReference type="PANTHER" id="PTHR37839:SF1">
    <property type="entry name" value="NA(+)-TRANSLOCATING NADH-QUINONE REDUCTASE SUBUNIT A"/>
    <property type="match status" value="1"/>
</dbReference>
<dbReference type="Pfam" id="PF24836">
    <property type="entry name" value="NQRA_2nd"/>
    <property type="match status" value="1"/>
</dbReference>
<dbReference type="PANTHER" id="PTHR37839">
    <property type="entry name" value="NA(+)-TRANSLOCATING NADH-QUINONE REDUCTASE SUBUNIT A"/>
    <property type="match status" value="1"/>
</dbReference>
<dbReference type="AlphaFoldDB" id="A0A9Q2P9A5"/>
<sequence>MSQLGFRSGLMVPAYPALDDAQDVEDIITDEAGLRPPHGTAPRVSMVVEDGAFVAQGAPVACHSTQTDICFVAPMPGRVARTELLSGHRLSEIVLFREGGGNSLTHDTADAQTEAGLRRLMQRAGFWPRIGRRPFGGMPNAAERPAAIFILASDTRPHAPDPRQALEGHEDAFRRGCRALSRLTEGPVLLCQAPGPALANTDDAPRLQVVITGPRHPQASAGLLVHAEYPAGIATPVWDVNAEDVAALGDLLHTGALPQTRLVHVGGSALKTGRMVRTQIGADLRALTFRHVRPGPHRLWSGSSLDGHAARWLAPRHRQVTAFTPQAPDGAPHWLVAALTRSARPKPMIPTAALDQAFAGRLPAAVFLRALSAGDDETALKMGVLSLLEDDIALADYVLGAEAHLAVLLRGMLERIKTEFAA</sequence>
<proteinExistence type="predicted"/>
<dbReference type="OrthoDB" id="9774536at2"/>
<dbReference type="Proteomes" id="UP000755667">
    <property type="component" value="Unassembled WGS sequence"/>
</dbReference>
<keyword evidence="6" id="KW-1185">Reference proteome</keyword>
<evidence type="ECO:0000259" key="1">
    <source>
        <dbReference type="Pfam" id="PF11973"/>
    </source>
</evidence>
<dbReference type="InterPro" id="IPR056148">
    <property type="entry name" value="NQRA_2nd"/>
</dbReference>
<feature type="domain" description="NqrA second alpha/beta" evidence="2">
    <location>
        <begin position="114"/>
        <end position="257"/>
    </location>
</feature>
<dbReference type="RefSeq" id="WP_085629147.1">
    <property type="nucleotide sequence ID" value="NZ_JAFBWU010000004.1"/>
</dbReference>
<evidence type="ECO:0000313" key="3">
    <source>
        <dbReference type="EMBL" id="MBM2412339.1"/>
    </source>
</evidence>
<evidence type="ECO:0000313" key="4">
    <source>
        <dbReference type="EMBL" id="MBM2417007.1"/>
    </source>
</evidence>
<dbReference type="InterPro" id="IPR022615">
    <property type="entry name" value="NqrA_C_domain"/>
</dbReference>
<accession>A0A9Q2P9A5</accession>
<reference evidence="3 6" key="1">
    <citation type="submission" date="2021-01" db="EMBL/GenBank/DDBJ databases">
        <title>Diatom-associated Roseobacters Show Island Model of Population Structure.</title>
        <authorList>
            <person name="Qu L."/>
            <person name="Feng X."/>
            <person name="Chen Y."/>
            <person name="Li L."/>
            <person name="Wang X."/>
            <person name="Hu Z."/>
            <person name="Wang H."/>
            <person name="Luo H."/>
        </authorList>
    </citation>
    <scope>NUCLEOTIDE SEQUENCE</scope>
    <source>
        <strain evidence="4 6">CC28-63</strain>
        <strain evidence="3">CC28-69</strain>
    </source>
</reference>
<name>A0A9Q2P9A5_9RHOB</name>